<organism evidence="8 9">
    <name type="scientific">Neogobius melanostomus</name>
    <name type="common">round goby</name>
    <dbReference type="NCBI Taxonomy" id="47308"/>
    <lineage>
        <taxon>Eukaryota</taxon>
        <taxon>Metazoa</taxon>
        <taxon>Chordata</taxon>
        <taxon>Craniata</taxon>
        <taxon>Vertebrata</taxon>
        <taxon>Euteleostomi</taxon>
        <taxon>Actinopterygii</taxon>
        <taxon>Neopterygii</taxon>
        <taxon>Teleostei</taxon>
        <taxon>Neoteleostei</taxon>
        <taxon>Acanthomorphata</taxon>
        <taxon>Gobiaria</taxon>
        <taxon>Gobiiformes</taxon>
        <taxon>Gobioidei</taxon>
        <taxon>Gobiidae</taxon>
        <taxon>Benthophilinae</taxon>
        <taxon>Neogobiini</taxon>
        <taxon>Neogobius</taxon>
    </lineage>
</organism>
<dbReference type="GO" id="GO:0005654">
    <property type="term" value="C:nucleoplasm"/>
    <property type="evidence" value="ECO:0007669"/>
    <property type="project" value="TreeGrafter"/>
</dbReference>
<keyword evidence="9" id="KW-1185">Reference proteome</keyword>
<dbReference type="AlphaFoldDB" id="A0A8C6UEJ7"/>
<evidence type="ECO:0000256" key="5">
    <source>
        <dbReference type="ARBA" id="ARBA00023242"/>
    </source>
</evidence>
<comment type="similarity">
    <text evidence="3">Belongs to the CENP-N/CHL4 family.</text>
</comment>
<proteinExistence type="inferred from homology"/>
<protein>
    <submittedName>
        <fullName evidence="8">Centromere protein N</fullName>
    </submittedName>
</protein>
<dbReference type="InterPro" id="IPR007902">
    <property type="entry name" value="Chl4/mis15/CENP-N"/>
</dbReference>
<dbReference type="Ensembl" id="ENSNMLT00000039158.1">
    <property type="protein sequence ID" value="ENSNMLP00000035163.1"/>
    <property type="gene ID" value="ENSNMLG00000021820.1"/>
</dbReference>
<sequence length="342" mass="39083">MDDTARRLLQRLVRRIPSQLLKPTLEKWGRLKRTQLDSLDFSQSKYSLTEKLLSVCEENGSSIKHITELELLYVIDNPVAGKWHAYQFIDPEDDAHTVELMQFKEQFKSHLTELVQNVSIKMKKHTDEAVWIRLAWGQSFSRPNHFKPTYVVYHLQSPYVFMTSMNSKHRPLLSQALVLATRHQAVKNANLSGKLNAIRDLVMRQYEHVFPTKFPSNISENNENTKNPNIKQEQEEQSSNRLQMACEAFGGGKLPEIQSAVYNLETKFRGHAKNMEERGGPFKCVVTFSGTNILESLRSCASSGIASTPVTPVLSSIPRKGRNYFLMTDNNPGSSQTQQQQK</sequence>
<name>A0A8C6UEJ7_9GOBI</name>
<reference evidence="8" key="1">
    <citation type="submission" date="2025-08" db="UniProtKB">
        <authorList>
            <consortium name="Ensembl"/>
        </authorList>
    </citation>
    <scope>IDENTIFICATION</scope>
</reference>
<reference evidence="8" key="2">
    <citation type="submission" date="2025-09" db="UniProtKB">
        <authorList>
            <consortium name="Ensembl"/>
        </authorList>
    </citation>
    <scope>IDENTIFICATION</scope>
</reference>
<evidence type="ECO:0000256" key="4">
    <source>
        <dbReference type="ARBA" id="ARBA00022454"/>
    </source>
</evidence>
<dbReference type="PANTHER" id="PTHR46790">
    <property type="entry name" value="CENTROMERE PROTEIN N"/>
    <property type="match status" value="1"/>
</dbReference>
<evidence type="ECO:0000313" key="8">
    <source>
        <dbReference type="Ensembl" id="ENSNMLP00000035163.1"/>
    </source>
</evidence>
<keyword evidence="4" id="KW-0158">Chromosome</keyword>
<keyword evidence="6" id="KW-0137">Centromere</keyword>
<evidence type="ECO:0000256" key="7">
    <source>
        <dbReference type="SAM" id="MobiDB-lite"/>
    </source>
</evidence>
<dbReference type="Pfam" id="PF05238">
    <property type="entry name" value="CENP-N"/>
    <property type="match status" value="2"/>
</dbReference>
<dbReference type="InterPro" id="IPR052011">
    <property type="entry name" value="CENP-NAC/CAD_complex"/>
</dbReference>
<dbReference type="PANTHER" id="PTHR46790:SF1">
    <property type="entry name" value="CENTROMERE PROTEIN N"/>
    <property type="match status" value="1"/>
</dbReference>
<feature type="compositionally biased region" description="Polar residues" evidence="7">
    <location>
        <begin position="214"/>
        <end position="240"/>
    </location>
</feature>
<evidence type="ECO:0000313" key="9">
    <source>
        <dbReference type="Proteomes" id="UP000694523"/>
    </source>
</evidence>
<evidence type="ECO:0000256" key="2">
    <source>
        <dbReference type="ARBA" id="ARBA00004584"/>
    </source>
</evidence>
<dbReference type="GO" id="GO:0034080">
    <property type="term" value="P:CENP-A containing chromatin assembly"/>
    <property type="evidence" value="ECO:0007669"/>
    <property type="project" value="InterPro"/>
</dbReference>
<dbReference type="Proteomes" id="UP000694523">
    <property type="component" value="Unplaced"/>
</dbReference>
<evidence type="ECO:0000256" key="3">
    <source>
        <dbReference type="ARBA" id="ARBA00005566"/>
    </source>
</evidence>
<comment type="subcellular location">
    <subcellularLocation>
        <location evidence="2">Chromosome</location>
        <location evidence="2">Centromere</location>
    </subcellularLocation>
    <subcellularLocation>
        <location evidence="1">Nucleus</location>
    </subcellularLocation>
</comment>
<keyword evidence="5" id="KW-0539">Nucleus</keyword>
<dbReference type="GO" id="GO:0007059">
    <property type="term" value="P:chromosome segregation"/>
    <property type="evidence" value="ECO:0007669"/>
    <property type="project" value="InterPro"/>
</dbReference>
<accession>A0A8C6UEJ7</accession>
<dbReference type="GO" id="GO:0000775">
    <property type="term" value="C:chromosome, centromeric region"/>
    <property type="evidence" value="ECO:0007669"/>
    <property type="project" value="UniProtKB-SubCell"/>
</dbReference>
<evidence type="ECO:0000256" key="1">
    <source>
        <dbReference type="ARBA" id="ARBA00004123"/>
    </source>
</evidence>
<evidence type="ECO:0000256" key="6">
    <source>
        <dbReference type="ARBA" id="ARBA00023328"/>
    </source>
</evidence>
<feature type="region of interest" description="Disordered" evidence="7">
    <location>
        <begin position="213"/>
        <end position="240"/>
    </location>
</feature>